<dbReference type="PANTHER" id="PTHR43025">
    <property type="entry name" value="MONOGALACTOSYLDIACYLGLYCEROL SYNTHASE"/>
    <property type="match status" value="1"/>
</dbReference>
<dbReference type="GO" id="GO:0016758">
    <property type="term" value="F:hexosyltransferase activity"/>
    <property type="evidence" value="ECO:0007669"/>
    <property type="project" value="InterPro"/>
</dbReference>
<evidence type="ECO:0000256" key="3">
    <source>
        <dbReference type="ARBA" id="ARBA00022679"/>
    </source>
</evidence>
<keyword evidence="3" id="KW-0808">Transferase</keyword>
<dbReference type="InterPro" id="IPR009695">
    <property type="entry name" value="Diacylglyc_glucosyltr_N"/>
</dbReference>
<evidence type="ECO:0000313" key="5">
    <source>
        <dbReference type="EMBL" id="GII21935.1"/>
    </source>
</evidence>
<comment type="caution">
    <text evidence="5">The sequence shown here is derived from an EMBL/GenBank/DDBJ whole genome shotgun (WGS) entry which is preliminary data.</text>
</comment>
<reference evidence="5" key="1">
    <citation type="submission" date="2021-01" db="EMBL/GenBank/DDBJ databases">
        <title>Whole genome shotgun sequence of Planosporangium mesophilum NBRC 109066.</title>
        <authorList>
            <person name="Komaki H."/>
            <person name="Tamura T."/>
        </authorList>
    </citation>
    <scope>NUCLEOTIDE SEQUENCE</scope>
    <source>
        <strain evidence="5">NBRC 109066</strain>
    </source>
</reference>
<dbReference type="PANTHER" id="PTHR43025:SF3">
    <property type="entry name" value="MONOGALACTOSYLDIACYLGLYCEROL SYNTHASE 1, CHLOROPLASTIC"/>
    <property type="match status" value="1"/>
</dbReference>
<name>A0A8J3WZ39_9ACTN</name>
<dbReference type="GO" id="GO:0016020">
    <property type="term" value="C:membrane"/>
    <property type="evidence" value="ECO:0007669"/>
    <property type="project" value="GOC"/>
</dbReference>
<sequence>MTSQPRGARRIAIVSASIGAGHDGAAGELGRRLTGAGLHVEAFDFLDLLPASLGAVLRRLYRTELQVAPHSWEWLLGALQRYPAVAATAEAAAGLARRATRRRLAAGPDAVVSTYPLASQVLGQLRRRGALAAPVVTYLTDLSVHPLWVAKGVDLHLALHPVAAEQARLAGAGRVRVTTPALSPGFGPIGDAGRRLTSRRRFGLPGAAPLALVVAGSWGVGEIAEAAADLAATGLVVPVVACGRNDVLREQLGARDVIALSWTDEMPALLSACDVVVQNAGGLTSLEALATGVPVLTYRSLDGHGRTNAAALETAGWIPWVRRRDELGPFLAWALARPVARAPFVGDDPAAVVAELCDDREMAVL</sequence>
<organism evidence="5 6">
    <name type="scientific">Planosporangium mesophilum</name>
    <dbReference type="NCBI Taxonomy" id="689768"/>
    <lineage>
        <taxon>Bacteria</taxon>
        <taxon>Bacillati</taxon>
        <taxon>Actinomycetota</taxon>
        <taxon>Actinomycetes</taxon>
        <taxon>Micromonosporales</taxon>
        <taxon>Micromonosporaceae</taxon>
        <taxon>Planosporangium</taxon>
    </lineage>
</organism>
<dbReference type="AlphaFoldDB" id="A0A8J3WZ39"/>
<feature type="domain" description="Diacylglycerol glucosyltransferase N-terminal" evidence="4">
    <location>
        <begin position="35"/>
        <end position="174"/>
    </location>
</feature>
<keyword evidence="2" id="KW-0328">Glycosyltransferase</keyword>
<keyword evidence="6" id="KW-1185">Reference proteome</keyword>
<gene>
    <name evidence="5" type="ORF">Pme01_15320</name>
</gene>
<evidence type="ECO:0000259" key="4">
    <source>
        <dbReference type="Pfam" id="PF06925"/>
    </source>
</evidence>
<evidence type="ECO:0000256" key="1">
    <source>
        <dbReference type="ARBA" id="ARBA00006962"/>
    </source>
</evidence>
<proteinExistence type="inferred from homology"/>
<dbReference type="SUPFAM" id="SSF53756">
    <property type="entry name" value="UDP-Glycosyltransferase/glycogen phosphorylase"/>
    <property type="match status" value="1"/>
</dbReference>
<dbReference type="EMBL" id="BOON01000015">
    <property type="protein sequence ID" value="GII21935.1"/>
    <property type="molecule type" value="Genomic_DNA"/>
</dbReference>
<dbReference type="RefSeq" id="WP_168114894.1">
    <property type="nucleotide sequence ID" value="NZ_BOON01000015.1"/>
</dbReference>
<dbReference type="Gene3D" id="3.40.50.2000">
    <property type="entry name" value="Glycogen Phosphorylase B"/>
    <property type="match status" value="1"/>
</dbReference>
<dbReference type="InterPro" id="IPR050519">
    <property type="entry name" value="Glycosyltransf_28_UgtP"/>
</dbReference>
<accession>A0A8J3WZ39</accession>
<evidence type="ECO:0000313" key="6">
    <source>
        <dbReference type="Proteomes" id="UP000599074"/>
    </source>
</evidence>
<evidence type="ECO:0000256" key="2">
    <source>
        <dbReference type="ARBA" id="ARBA00022676"/>
    </source>
</evidence>
<dbReference type="Pfam" id="PF06925">
    <property type="entry name" value="MGDG_synth"/>
    <property type="match status" value="1"/>
</dbReference>
<protein>
    <recommendedName>
        <fullName evidence="4">Diacylglycerol glucosyltransferase N-terminal domain-containing protein</fullName>
    </recommendedName>
</protein>
<dbReference type="GO" id="GO:0009247">
    <property type="term" value="P:glycolipid biosynthetic process"/>
    <property type="evidence" value="ECO:0007669"/>
    <property type="project" value="InterPro"/>
</dbReference>
<dbReference type="Proteomes" id="UP000599074">
    <property type="component" value="Unassembled WGS sequence"/>
</dbReference>
<comment type="similarity">
    <text evidence="1">Belongs to the glycosyltransferase 28 family.</text>
</comment>